<dbReference type="EMBL" id="CAJNRE010005586">
    <property type="protein sequence ID" value="CAF2046949.1"/>
    <property type="molecule type" value="Genomic_DNA"/>
</dbReference>
<dbReference type="PANTHER" id="PTHR23022:SF134">
    <property type="entry name" value="TRANSPOSABLE ELEMENT TC1 TRANSPOSASE"/>
    <property type="match status" value="1"/>
</dbReference>
<accession>A0A816PBN8</accession>
<dbReference type="Gene3D" id="1.10.10.10">
    <property type="entry name" value="Winged helix-like DNA-binding domain superfamily/Winged helix DNA-binding domain"/>
    <property type="match status" value="1"/>
</dbReference>
<dbReference type="InterPro" id="IPR052338">
    <property type="entry name" value="Transposase_5"/>
</dbReference>
<dbReference type="Proteomes" id="UP000663824">
    <property type="component" value="Unassembled WGS sequence"/>
</dbReference>
<dbReference type="GO" id="GO:0015074">
    <property type="term" value="P:DNA integration"/>
    <property type="evidence" value="ECO:0007669"/>
    <property type="project" value="InterPro"/>
</dbReference>
<sequence>MSLPLHKRYEIILLAKNGRGPHFGIKKIAKILNCSTSTVKRWLSRWKTDKYLDDHIREGRPRVTPEAQDNSIVNAALLIDEPPSQKVQHQLQKHSLNVSERTVRRRLHEAGLQYSLPLSKPLLTSKHRQDRLQWATQVQNLDWNKIIATDETTFRLNTVRRMCWQLPGHRTVRRTVKHSMKINLCGWMTSKGFGKIICFKENLKSHFLCTQIYQNGLLPIARHYFGRRKYWLLLEDNDPKHRSKMSKDWNHHHGINELAWPSFSPDMNPMENLWALLKIKVSMRKSTNIKQLTKAIHKEWKLLPMELAQI</sequence>
<evidence type="ECO:0000259" key="1">
    <source>
        <dbReference type="Pfam" id="PF01498"/>
    </source>
</evidence>
<feature type="domain" description="Transposase Tc1-like" evidence="1">
    <location>
        <begin position="85"/>
        <end position="137"/>
    </location>
</feature>
<dbReference type="Pfam" id="PF13384">
    <property type="entry name" value="HTH_23"/>
    <property type="match status" value="1"/>
</dbReference>
<dbReference type="GO" id="GO:0006313">
    <property type="term" value="P:DNA transposition"/>
    <property type="evidence" value="ECO:0007669"/>
    <property type="project" value="InterPro"/>
</dbReference>
<dbReference type="InterPro" id="IPR038717">
    <property type="entry name" value="Tc1-like_DDE_dom"/>
</dbReference>
<dbReference type="PANTHER" id="PTHR23022">
    <property type="entry name" value="TRANSPOSABLE ELEMENT-RELATED"/>
    <property type="match status" value="1"/>
</dbReference>
<proteinExistence type="predicted"/>
<evidence type="ECO:0000313" key="3">
    <source>
        <dbReference type="EMBL" id="CAF2046949.1"/>
    </source>
</evidence>
<dbReference type="GO" id="GO:0003677">
    <property type="term" value="F:DNA binding"/>
    <property type="evidence" value="ECO:0007669"/>
    <property type="project" value="InterPro"/>
</dbReference>
<dbReference type="InterPro" id="IPR047655">
    <property type="entry name" value="Transpos_IS630-like"/>
</dbReference>
<dbReference type="Pfam" id="PF13358">
    <property type="entry name" value="DDE_3"/>
    <property type="match status" value="1"/>
</dbReference>
<dbReference type="Proteomes" id="UP000676336">
    <property type="component" value="Unassembled WGS sequence"/>
</dbReference>
<comment type="caution">
    <text evidence="3">The sequence shown here is derived from an EMBL/GenBank/DDBJ whole genome shotgun (WGS) entry which is preliminary data.</text>
</comment>
<dbReference type="SUPFAM" id="SSF46689">
    <property type="entry name" value="Homeodomain-like"/>
    <property type="match status" value="1"/>
</dbReference>
<protein>
    <recommendedName>
        <fullName evidence="6">Transposase</fullName>
    </recommendedName>
</protein>
<dbReference type="Pfam" id="PF01498">
    <property type="entry name" value="HTH_Tnp_Tc3_2"/>
    <property type="match status" value="1"/>
</dbReference>
<organism evidence="3 5">
    <name type="scientific">Rotaria magnacalcarata</name>
    <dbReference type="NCBI Taxonomy" id="392030"/>
    <lineage>
        <taxon>Eukaryota</taxon>
        <taxon>Metazoa</taxon>
        <taxon>Spiralia</taxon>
        <taxon>Gnathifera</taxon>
        <taxon>Rotifera</taxon>
        <taxon>Eurotatoria</taxon>
        <taxon>Bdelloidea</taxon>
        <taxon>Philodinida</taxon>
        <taxon>Philodinidae</taxon>
        <taxon>Rotaria</taxon>
    </lineage>
</organism>
<dbReference type="InterPro" id="IPR036397">
    <property type="entry name" value="RNaseH_sf"/>
</dbReference>
<reference evidence="3" key="1">
    <citation type="submission" date="2021-02" db="EMBL/GenBank/DDBJ databases">
        <authorList>
            <person name="Nowell W R."/>
        </authorList>
    </citation>
    <scope>NUCLEOTIDE SEQUENCE</scope>
</reference>
<dbReference type="EMBL" id="CAJOBI010312617">
    <property type="protein sequence ID" value="CAF5172192.1"/>
    <property type="molecule type" value="Genomic_DNA"/>
</dbReference>
<dbReference type="NCBIfam" id="NF033545">
    <property type="entry name" value="transpos_IS630"/>
    <property type="match status" value="1"/>
</dbReference>
<evidence type="ECO:0000259" key="2">
    <source>
        <dbReference type="Pfam" id="PF13358"/>
    </source>
</evidence>
<evidence type="ECO:0000313" key="5">
    <source>
        <dbReference type="Proteomes" id="UP000663824"/>
    </source>
</evidence>
<evidence type="ECO:0000313" key="4">
    <source>
        <dbReference type="EMBL" id="CAF5172192.1"/>
    </source>
</evidence>
<dbReference type="AlphaFoldDB" id="A0A816PBN8"/>
<dbReference type="InterPro" id="IPR009057">
    <property type="entry name" value="Homeodomain-like_sf"/>
</dbReference>
<feature type="domain" description="Tc1-like transposase DDE" evidence="2">
    <location>
        <begin position="146"/>
        <end position="292"/>
    </location>
</feature>
<evidence type="ECO:0008006" key="6">
    <source>
        <dbReference type="Google" id="ProtNLM"/>
    </source>
</evidence>
<name>A0A816PBN8_9BILA</name>
<dbReference type="InterPro" id="IPR036388">
    <property type="entry name" value="WH-like_DNA-bd_sf"/>
</dbReference>
<gene>
    <name evidence="3" type="ORF">MBJ925_LOCUS12292</name>
    <name evidence="4" type="ORF">SMN809_LOCUS66068</name>
</gene>
<dbReference type="Gene3D" id="3.30.420.10">
    <property type="entry name" value="Ribonuclease H-like superfamily/Ribonuclease H"/>
    <property type="match status" value="1"/>
</dbReference>
<dbReference type="InterPro" id="IPR002492">
    <property type="entry name" value="Transposase_Tc1-like"/>
</dbReference>